<organism evidence="2 3">
    <name type="scientific">Vibrio maritimus</name>
    <dbReference type="NCBI Taxonomy" id="990268"/>
    <lineage>
        <taxon>Bacteria</taxon>
        <taxon>Pseudomonadati</taxon>
        <taxon>Pseudomonadota</taxon>
        <taxon>Gammaproteobacteria</taxon>
        <taxon>Vibrionales</taxon>
        <taxon>Vibrionaceae</taxon>
        <taxon>Vibrio</taxon>
    </lineage>
</organism>
<evidence type="ECO:0000259" key="1">
    <source>
        <dbReference type="Pfam" id="PF01052"/>
    </source>
</evidence>
<gene>
    <name evidence="2" type="ORF">JCM19240_3058</name>
</gene>
<accession>A0A090TEB9</accession>
<keyword evidence="3" id="KW-1185">Reference proteome</keyword>
<dbReference type="SUPFAM" id="SSF101801">
    <property type="entry name" value="Surface presentation of antigens (SPOA)"/>
    <property type="match status" value="1"/>
</dbReference>
<name>A0A090TEB9_9VIBR</name>
<dbReference type="Pfam" id="PF01052">
    <property type="entry name" value="FliMN_C"/>
    <property type="match status" value="1"/>
</dbReference>
<sequence>MNMDEQIVTEPDSVQALNVELLGKPIHIIKNKLESIINSSQQYLTNELQAWLKTPSIHVELTDIQLSTLGANLLDSRNCAAQKHATQGALYVTVEPMMLMRLSDEFYGAGIERSQAELTNSDVRLLQRISKHVASWIAPNDTWQTQELETLTGIGIVATLTIQMQDKQAPMTMVLDGDLIQTLVSELELTANPELASEFCQALHTTPVKLNVQLSKNVIPLTEVLDLKPDDILPIELLNHAPVNIGKQTLFTGRVAEQDGQLVLILNEDKETHR</sequence>
<dbReference type="InterPro" id="IPR001543">
    <property type="entry name" value="FliN-like_C"/>
</dbReference>
<dbReference type="EMBL" id="BBMT01000014">
    <property type="protein sequence ID" value="GAL37109.1"/>
    <property type="molecule type" value="Genomic_DNA"/>
</dbReference>
<keyword evidence="2" id="KW-0969">Cilium</keyword>
<dbReference type="Proteomes" id="UP000029224">
    <property type="component" value="Unassembled WGS sequence"/>
</dbReference>
<feature type="domain" description="Flagellar motor switch protein FliN-like C-terminal" evidence="1">
    <location>
        <begin position="202"/>
        <end position="264"/>
    </location>
</feature>
<evidence type="ECO:0000313" key="3">
    <source>
        <dbReference type="Proteomes" id="UP000029224"/>
    </source>
</evidence>
<reference evidence="2 3" key="2">
    <citation type="submission" date="2014-09" db="EMBL/GenBank/DDBJ databases">
        <authorList>
            <consortium name="NBRP consortium"/>
            <person name="Sawabe T."/>
            <person name="Meirelles P."/>
            <person name="Nakanishi M."/>
            <person name="Sayaka M."/>
            <person name="Hattori M."/>
            <person name="Ohkuma M."/>
        </authorList>
    </citation>
    <scope>NUCLEOTIDE SEQUENCE [LARGE SCALE GENOMIC DNA]</scope>
    <source>
        <strain evidence="2 3">JCM 19240</strain>
    </source>
</reference>
<proteinExistence type="predicted"/>
<dbReference type="InterPro" id="IPR036429">
    <property type="entry name" value="SpoA-like_sf"/>
</dbReference>
<keyword evidence="2" id="KW-0282">Flagellum</keyword>
<dbReference type="Gene3D" id="2.30.330.10">
    <property type="entry name" value="SpoA-like"/>
    <property type="match status" value="1"/>
</dbReference>
<protein>
    <submittedName>
        <fullName evidence="2">Putative flagellar motor switch protein</fullName>
    </submittedName>
</protein>
<comment type="caution">
    <text evidence="2">The sequence shown here is derived from an EMBL/GenBank/DDBJ whole genome shotgun (WGS) entry which is preliminary data.</text>
</comment>
<reference evidence="2 3" key="1">
    <citation type="submission" date="2014-09" db="EMBL/GenBank/DDBJ databases">
        <title>Vibrio maritimus JCM 19240. (C210) whole genome shotgun sequence.</title>
        <authorList>
            <person name="Sawabe T."/>
            <person name="Meirelles P."/>
            <person name="Nakanishi M."/>
            <person name="Sayaka M."/>
            <person name="Hattori M."/>
            <person name="Ohkuma M."/>
        </authorList>
    </citation>
    <scope>NUCLEOTIDE SEQUENCE [LARGE SCALE GENOMIC DNA]</scope>
    <source>
        <strain evidence="2 3">JCM 19240</strain>
    </source>
</reference>
<keyword evidence="2" id="KW-0966">Cell projection</keyword>
<evidence type="ECO:0000313" key="2">
    <source>
        <dbReference type="EMBL" id="GAL37109.1"/>
    </source>
</evidence>
<dbReference type="AlphaFoldDB" id="A0A090TEB9"/>